<feature type="compositionally biased region" description="Low complexity" evidence="1">
    <location>
        <begin position="42"/>
        <end position="53"/>
    </location>
</feature>
<evidence type="ECO:0000259" key="2">
    <source>
        <dbReference type="Pfam" id="PF13546"/>
    </source>
</evidence>
<accession>A0ABX8BWG3</accession>
<dbReference type="PANTHER" id="PTHR33627">
    <property type="entry name" value="TRANSPOSASE"/>
    <property type="match status" value="1"/>
</dbReference>
<dbReference type="InterPro" id="IPR038721">
    <property type="entry name" value="IS701-like_DDE_dom"/>
</dbReference>
<evidence type="ECO:0000313" key="4">
    <source>
        <dbReference type="Proteomes" id="UP000676079"/>
    </source>
</evidence>
<evidence type="ECO:0000256" key="1">
    <source>
        <dbReference type="SAM" id="MobiDB-lite"/>
    </source>
</evidence>
<dbReference type="InterPro" id="IPR039365">
    <property type="entry name" value="IS701-like"/>
</dbReference>
<proteinExistence type="predicted"/>
<dbReference type="Pfam" id="PF13546">
    <property type="entry name" value="DDE_5"/>
    <property type="match status" value="1"/>
</dbReference>
<feature type="region of interest" description="Disordered" evidence="1">
    <location>
        <begin position="22"/>
        <end position="56"/>
    </location>
</feature>
<feature type="domain" description="Transposase IS701-like DDE" evidence="2">
    <location>
        <begin position="70"/>
        <end position="296"/>
    </location>
</feature>
<dbReference type="PANTHER" id="PTHR33627:SF1">
    <property type="entry name" value="TRANSPOSASE"/>
    <property type="match status" value="1"/>
</dbReference>
<dbReference type="Proteomes" id="UP000676079">
    <property type="component" value="Chromosome"/>
</dbReference>
<sequence length="440" mass="46676">MTIRRIKQAQPARTDRRIRVNTAIEHPKSKVPAPRPAHRVRPAALPGVPAGPAGAPPDEEGVLGALTEKLFVSLARSDQRRKGSDYLRGLLSTPGRKSIRNMASLIGDSATGQGLHHFICNSTWDWTPVRRALAAHLLRTAPPVAWVVRPLTIPKVGRHSVGVGRYFSSAEGQMITAQRAIGVWMASDRVSVPVEWRLHLSEPPRTALDCGGVRIPARPDPGLLAEHAAQACLAVASWGAPVRPAVLDLDGADPLPALERLRAAGLHAVARVPEDVELRVEEPALTGHHGRTLPAGSIMRASRELRRPVIRGTGGGPRPVRRPPLMATVRVGRPVPGPADPAGTAPGGGLTLVGLGPGGPDWPGELWLTTYPADRAAMAVSRSADLVDRVGRSLASVGDRVGVRDYAGRSFNGWHRHITLASAAYAVAELAGNAGAPHRP</sequence>
<evidence type="ECO:0000313" key="3">
    <source>
        <dbReference type="EMBL" id="QUX25161.1"/>
    </source>
</evidence>
<organism evidence="3 4">
    <name type="scientific">Nocardiopsis changdeensis</name>
    <dbReference type="NCBI Taxonomy" id="2831969"/>
    <lineage>
        <taxon>Bacteria</taxon>
        <taxon>Bacillati</taxon>
        <taxon>Actinomycetota</taxon>
        <taxon>Actinomycetes</taxon>
        <taxon>Streptosporangiales</taxon>
        <taxon>Nocardiopsidaceae</taxon>
        <taxon>Nocardiopsis</taxon>
    </lineage>
</organism>
<gene>
    <name evidence="3" type="ORF">KGD84_13400</name>
</gene>
<dbReference type="EMBL" id="CP074133">
    <property type="protein sequence ID" value="QUX25161.1"/>
    <property type="molecule type" value="Genomic_DNA"/>
</dbReference>
<protein>
    <submittedName>
        <fullName evidence="3">Transposase</fullName>
    </submittedName>
</protein>
<name>A0ABX8BWG3_9ACTN</name>
<reference evidence="3 4" key="1">
    <citation type="submission" date="2021-05" db="EMBL/GenBank/DDBJ databases">
        <title>Direct Submission.</title>
        <authorList>
            <person name="Li K."/>
            <person name="Gao J."/>
        </authorList>
    </citation>
    <scope>NUCLEOTIDE SEQUENCE [LARGE SCALE GENOMIC DNA]</scope>
    <source>
        <strain evidence="3 4">Mg02</strain>
    </source>
</reference>
<keyword evidence="4" id="KW-1185">Reference proteome</keyword>